<evidence type="ECO:0000256" key="3">
    <source>
        <dbReference type="PROSITE-ProRule" id="PRU00289"/>
    </source>
</evidence>
<keyword evidence="6" id="KW-0132">Cell division</keyword>
<feature type="compositionally biased region" description="Basic and acidic residues" evidence="4">
    <location>
        <begin position="298"/>
        <end position="309"/>
    </location>
</feature>
<keyword evidence="7" id="KW-1185">Reference proteome</keyword>
<feature type="binding site" evidence="3">
    <location>
        <begin position="1072"/>
        <end position="1079"/>
    </location>
    <ligand>
        <name>ATP</name>
        <dbReference type="ChEBI" id="CHEBI:30616"/>
    </ligand>
</feature>
<evidence type="ECO:0000256" key="2">
    <source>
        <dbReference type="ARBA" id="ARBA00022840"/>
    </source>
</evidence>
<dbReference type="GO" id="GO:0003677">
    <property type="term" value="F:DNA binding"/>
    <property type="evidence" value="ECO:0007669"/>
    <property type="project" value="InterPro"/>
</dbReference>
<dbReference type="GO" id="GO:0051301">
    <property type="term" value="P:cell division"/>
    <property type="evidence" value="ECO:0007669"/>
    <property type="project" value="UniProtKB-KW"/>
</dbReference>
<dbReference type="PANTHER" id="PTHR22683">
    <property type="entry name" value="SPORULATION PROTEIN RELATED"/>
    <property type="match status" value="1"/>
</dbReference>
<comment type="caution">
    <text evidence="6">The sequence shown here is derived from an EMBL/GenBank/DDBJ whole genome shotgun (WGS) entry which is preliminary data.</text>
</comment>
<dbReference type="EMBL" id="BJUB01000012">
    <property type="protein sequence ID" value="GEK22909.1"/>
    <property type="molecule type" value="Genomic_DNA"/>
</dbReference>
<dbReference type="SMART" id="SM00382">
    <property type="entry name" value="AAA"/>
    <property type="match status" value="3"/>
</dbReference>
<keyword evidence="2 3" id="KW-0067">ATP-binding</keyword>
<dbReference type="RefSeq" id="WP_146929765.1">
    <property type="nucleotide sequence ID" value="NZ_BJUB01000012.1"/>
</dbReference>
<evidence type="ECO:0000256" key="4">
    <source>
        <dbReference type="SAM" id="MobiDB-lite"/>
    </source>
</evidence>
<dbReference type="Pfam" id="PF01580">
    <property type="entry name" value="FtsK_SpoIIIE"/>
    <property type="match status" value="2"/>
</dbReference>
<keyword evidence="6" id="KW-0131">Cell cycle</keyword>
<evidence type="ECO:0000313" key="7">
    <source>
        <dbReference type="Proteomes" id="UP000321118"/>
    </source>
</evidence>
<evidence type="ECO:0000256" key="1">
    <source>
        <dbReference type="ARBA" id="ARBA00022741"/>
    </source>
</evidence>
<dbReference type="InterPro" id="IPR050206">
    <property type="entry name" value="FtsK/SpoIIIE/SftA"/>
</dbReference>
<feature type="binding site" evidence="3">
    <location>
        <begin position="739"/>
        <end position="746"/>
    </location>
    <ligand>
        <name>ATP</name>
        <dbReference type="ChEBI" id="CHEBI:30616"/>
    </ligand>
</feature>
<dbReference type="InterPro" id="IPR002543">
    <property type="entry name" value="FtsK_dom"/>
</dbReference>
<dbReference type="CDD" id="cd01127">
    <property type="entry name" value="TrwB_TraG_TraD_VirD4"/>
    <property type="match status" value="1"/>
</dbReference>
<dbReference type="InterPro" id="IPR003593">
    <property type="entry name" value="AAA+_ATPase"/>
</dbReference>
<dbReference type="OrthoDB" id="9807790at2"/>
<feature type="domain" description="FtsK" evidence="5">
    <location>
        <begin position="721"/>
        <end position="911"/>
    </location>
</feature>
<keyword evidence="1 3" id="KW-0547">Nucleotide-binding</keyword>
<dbReference type="PANTHER" id="PTHR22683:SF1">
    <property type="entry name" value="TYPE VII SECRETION SYSTEM PROTEIN ESSC"/>
    <property type="match status" value="1"/>
</dbReference>
<protein>
    <submittedName>
        <fullName evidence="6">Cell division protein FtsK</fullName>
    </submittedName>
</protein>
<dbReference type="Proteomes" id="UP000321118">
    <property type="component" value="Unassembled WGS sequence"/>
</dbReference>
<feature type="region of interest" description="Disordered" evidence="4">
    <location>
        <begin position="286"/>
        <end position="309"/>
    </location>
</feature>
<name>A0A510V7Q6_9CELL</name>
<dbReference type="PROSITE" id="PS50901">
    <property type="entry name" value="FTSK"/>
    <property type="match status" value="2"/>
</dbReference>
<gene>
    <name evidence="6" type="ORF">CXY01_34290</name>
</gene>
<dbReference type="GO" id="GO:0005524">
    <property type="term" value="F:ATP binding"/>
    <property type="evidence" value="ECO:0007669"/>
    <property type="project" value="UniProtKB-UniRule"/>
</dbReference>
<organism evidence="6 7">
    <name type="scientific">Cellulomonas xylanilytica</name>
    <dbReference type="NCBI Taxonomy" id="233583"/>
    <lineage>
        <taxon>Bacteria</taxon>
        <taxon>Bacillati</taxon>
        <taxon>Actinomycetota</taxon>
        <taxon>Actinomycetes</taxon>
        <taxon>Micrococcales</taxon>
        <taxon>Cellulomonadaceae</taxon>
        <taxon>Cellulomonas</taxon>
    </lineage>
</organism>
<proteinExistence type="predicted"/>
<evidence type="ECO:0000259" key="5">
    <source>
        <dbReference type="PROSITE" id="PS50901"/>
    </source>
</evidence>
<dbReference type="InterPro" id="IPR027417">
    <property type="entry name" value="P-loop_NTPase"/>
</dbReference>
<sequence length="1548" mass="164340">MRLIVSVTAERGGELVDVVLDCAPGSLVRDVAHALAERIETTQQRVVPRGSGHLGVVEVVPATQAAPALWWHGQQLDPDQPVESAPLRHGAVVGLGVDPGDSWHEPGGSCEVRLVSGVDAGRVHRLALGRHEIGSGPGASVRVDGADVPACAVVLEVALDGTVTVEPSSAVVEVVRPAPVRRRPLEGPIVVRQDVPDAATPARGRSRSKYARKLLEARRGLEGISEIDPEQDRPLVHVDREPLTERRPWAPGQSLVVGDVVLEVAGVSAPDASLSLSPIGATLDYNRPPRLLPPPRTTDFRLPSEPRTPDKQRFPLAMMIMPLIMGAGMYWFTRSPYALLIMALSPAMAASNFFSSRGQGRNQHLEAVRTFVQRTARIEQQAYDALTAESAARRAELPDPGSVLLFATGPRARLWERRRTDPDWMLARVGTADVPSEVSLNDPAREDHEKVQHWTASDVPVAVPLARAGVTGVAGTGEARRQVAAWMLAQVVTAHSPADVSVVLLADQDGDDAWSWVRWLPHARRESGPVVAVGNDDETTSRRISELLDLVERRREAASNGPRMGGGAFGGGGGLLPPPVLVVLDGARRIRLLPGLVTLLREGPGVGVYFLCVDEQERQLPEECQAVVLVDGAGSTVSVTGEQPVDGVRADLVPRGWFEQLGRSLAPVRDISSEDLASTLTSTSRLLDVLELDPPDARSIALGWAQGGGRTTKAVIGESTDGPFTVDLRADGPHGLVAGTTGSGKSELLQTLIASLAVANRPDEMTFVLIDYKGGAAFKDCSKLPHTVGMVTDLDAHLTTRALESLAAELRRREHQLADAGAKDIEDYLAGREPGDPPMPRLTIVIDEFAALVAELPDFVTGLVDIARRGRSLGVHLLLATQRPAGVVSAEIKSNTNLRIALRVTDRNDSQDVIESGDAAEIPPSLPGRAYARLGHSSLVAFQSSRVGGRPPTATGGGAVHLERLTWSAAGRPLSAPRSRGEEDVDTPTDLAALVTAVGSAAELAQVAAPPPPWLPALSTEITLDDVLAQGGPALDRSPFALPYGIVDLPAQQRRDVAVHDLETAGNLAVVGAPRSGRSTVLRTFAAGVATRLSPRDVHVYGLDFGNNALLPLVALPHTGAVVTRDQPDRVARLTRRLRSEISRRQQLLAEQAFADVTEQRAGTGPARRLPYLLVLLDRWEGFIQAFEDYDAGVLIDMWTQILQEGPGAGIKVVLTGDRSLLVGRVSTLTEDRVMLPMSDPGDYAAVGMSPREVPEKLPEGRAFRSQGRQELQVALLDPDPSGPAQVAALQRIARAAVERHDAGDGTRPEPSQVPFRVDPLPTRVTLEEARALGGAPLGRTAVPAGVGGDTLGLFGLDAEEHGPGLLAVGPRRSGRSTVLLTMGTSALERGWSVGLVTPRRSPLRDLAERPGVVGTLSMESTREEIAAFMEALVPTDDVPTLMLVDDLELVGTDGPLADAIVAHLGNLRDRPGLIVGAGTTDELTSAYRGPAATIKKSRSGLLLSPATPNDGDLLGVRLPRSALGGANPGRGLLVTGGAWQLVQVPVP</sequence>
<reference evidence="6 7" key="1">
    <citation type="submission" date="2019-07" db="EMBL/GenBank/DDBJ databases">
        <title>Whole genome shotgun sequence of Cellulomonas xylanilytica NBRC 101102.</title>
        <authorList>
            <person name="Hosoyama A."/>
            <person name="Uohara A."/>
            <person name="Ohji S."/>
            <person name="Ichikawa N."/>
        </authorList>
    </citation>
    <scope>NUCLEOTIDE SEQUENCE [LARGE SCALE GENOMIC DNA]</scope>
    <source>
        <strain evidence="6 7">NBRC 101102</strain>
    </source>
</reference>
<accession>A0A510V7Q6</accession>
<evidence type="ECO:0000313" key="6">
    <source>
        <dbReference type="EMBL" id="GEK22909.1"/>
    </source>
</evidence>
<dbReference type="Gene3D" id="3.40.50.300">
    <property type="entry name" value="P-loop containing nucleotide triphosphate hydrolases"/>
    <property type="match status" value="4"/>
</dbReference>
<dbReference type="SUPFAM" id="SSF52540">
    <property type="entry name" value="P-loop containing nucleoside triphosphate hydrolases"/>
    <property type="match status" value="2"/>
</dbReference>
<feature type="domain" description="FtsK" evidence="5">
    <location>
        <begin position="1054"/>
        <end position="1245"/>
    </location>
</feature>